<dbReference type="Gramene" id="mRNA:HanXRQr2_Chr15g0691341">
    <property type="protein sequence ID" value="mRNA:HanXRQr2_Chr15g0691341"/>
    <property type="gene ID" value="HanXRQr2_Chr15g0691341"/>
</dbReference>
<keyword evidence="2" id="KW-1185">Reference proteome</keyword>
<protein>
    <submittedName>
        <fullName evidence="1">Uncharacterized protein</fullName>
    </submittedName>
</protein>
<evidence type="ECO:0000313" key="2">
    <source>
        <dbReference type="Proteomes" id="UP000215914"/>
    </source>
</evidence>
<dbReference type="Proteomes" id="UP000215914">
    <property type="component" value="Unassembled WGS sequence"/>
</dbReference>
<accession>A0A9K3E1S7</accession>
<dbReference type="AlphaFoldDB" id="A0A9K3E1S7"/>
<reference evidence="1" key="1">
    <citation type="journal article" date="2017" name="Nature">
        <title>The sunflower genome provides insights into oil metabolism, flowering and Asterid evolution.</title>
        <authorList>
            <person name="Badouin H."/>
            <person name="Gouzy J."/>
            <person name="Grassa C.J."/>
            <person name="Murat F."/>
            <person name="Staton S.E."/>
            <person name="Cottret L."/>
            <person name="Lelandais-Briere C."/>
            <person name="Owens G.L."/>
            <person name="Carrere S."/>
            <person name="Mayjonade B."/>
            <person name="Legrand L."/>
            <person name="Gill N."/>
            <person name="Kane N.C."/>
            <person name="Bowers J.E."/>
            <person name="Hubner S."/>
            <person name="Bellec A."/>
            <person name="Berard A."/>
            <person name="Berges H."/>
            <person name="Blanchet N."/>
            <person name="Boniface M.C."/>
            <person name="Brunel D."/>
            <person name="Catrice O."/>
            <person name="Chaidir N."/>
            <person name="Claudel C."/>
            <person name="Donnadieu C."/>
            <person name="Faraut T."/>
            <person name="Fievet G."/>
            <person name="Helmstetter N."/>
            <person name="King M."/>
            <person name="Knapp S.J."/>
            <person name="Lai Z."/>
            <person name="Le Paslier M.C."/>
            <person name="Lippi Y."/>
            <person name="Lorenzon L."/>
            <person name="Mandel J.R."/>
            <person name="Marage G."/>
            <person name="Marchand G."/>
            <person name="Marquand E."/>
            <person name="Bret-Mestries E."/>
            <person name="Morien E."/>
            <person name="Nambeesan S."/>
            <person name="Nguyen T."/>
            <person name="Pegot-Espagnet P."/>
            <person name="Pouilly N."/>
            <person name="Raftis F."/>
            <person name="Sallet E."/>
            <person name="Schiex T."/>
            <person name="Thomas J."/>
            <person name="Vandecasteele C."/>
            <person name="Vares D."/>
            <person name="Vear F."/>
            <person name="Vautrin S."/>
            <person name="Crespi M."/>
            <person name="Mangin B."/>
            <person name="Burke J.M."/>
            <person name="Salse J."/>
            <person name="Munos S."/>
            <person name="Vincourt P."/>
            <person name="Rieseberg L.H."/>
            <person name="Langlade N.B."/>
        </authorList>
    </citation>
    <scope>NUCLEOTIDE SEQUENCE</scope>
    <source>
        <tissue evidence="1">Leaves</tissue>
    </source>
</reference>
<reference evidence="1" key="2">
    <citation type="submission" date="2020-06" db="EMBL/GenBank/DDBJ databases">
        <title>Helianthus annuus Genome sequencing and assembly Release 2.</title>
        <authorList>
            <person name="Gouzy J."/>
            <person name="Langlade N."/>
            <person name="Munos S."/>
        </authorList>
    </citation>
    <scope>NUCLEOTIDE SEQUENCE</scope>
    <source>
        <tissue evidence="1">Leaves</tissue>
    </source>
</reference>
<name>A0A9K3E1S7_HELAN</name>
<dbReference type="EMBL" id="MNCJ02000330">
    <property type="protein sequence ID" value="KAF5764378.1"/>
    <property type="molecule type" value="Genomic_DNA"/>
</dbReference>
<evidence type="ECO:0000313" key="1">
    <source>
        <dbReference type="EMBL" id="KAF5764378.1"/>
    </source>
</evidence>
<organism evidence="1 2">
    <name type="scientific">Helianthus annuus</name>
    <name type="common">Common sunflower</name>
    <dbReference type="NCBI Taxonomy" id="4232"/>
    <lineage>
        <taxon>Eukaryota</taxon>
        <taxon>Viridiplantae</taxon>
        <taxon>Streptophyta</taxon>
        <taxon>Embryophyta</taxon>
        <taxon>Tracheophyta</taxon>
        <taxon>Spermatophyta</taxon>
        <taxon>Magnoliopsida</taxon>
        <taxon>eudicotyledons</taxon>
        <taxon>Gunneridae</taxon>
        <taxon>Pentapetalae</taxon>
        <taxon>asterids</taxon>
        <taxon>campanulids</taxon>
        <taxon>Asterales</taxon>
        <taxon>Asteraceae</taxon>
        <taxon>Asteroideae</taxon>
        <taxon>Heliantheae alliance</taxon>
        <taxon>Heliantheae</taxon>
        <taxon>Helianthus</taxon>
    </lineage>
</organism>
<gene>
    <name evidence="1" type="ORF">HanXRQr2_Chr15g0691341</name>
</gene>
<sequence length="45" mass="5092">MTLIGRVTRYASPILQPPRRVRVLIDRVHVLTGHVHVLTGCMICL</sequence>
<comment type="caution">
    <text evidence="1">The sequence shown here is derived from an EMBL/GenBank/DDBJ whole genome shotgun (WGS) entry which is preliminary data.</text>
</comment>
<proteinExistence type="predicted"/>